<dbReference type="RefSeq" id="WP_069155184.1">
    <property type="nucleotide sequence ID" value="NZ_MCGH01000005.1"/>
</dbReference>
<dbReference type="EMBL" id="MCGH01000005">
    <property type="protein sequence ID" value="ODM01928.1"/>
    <property type="molecule type" value="Genomic_DNA"/>
</dbReference>
<evidence type="ECO:0000313" key="2">
    <source>
        <dbReference type="Proteomes" id="UP000094067"/>
    </source>
</evidence>
<dbReference type="Pfam" id="PF06224">
    <property type="entry name" value="AlkZ-like"/>
    <property type="match status" value="1"/>
</dbReference>
<sequence length="406" mass="47014">MLTLTNKQARQFILLKHGLLGAHKFIGKQGALEFVRQAGCIQFDPVDSCGKNAELTLQSRVKNFTKQTLSELLYTDRSLVDFPDKNLSIFPTEDWPYFQRYRQAAKDGGRNFPELEELEKQAIEYIRINGAVSSDDLPVQGSIHWHSSIHWSGVWNGNTNAARAVLEQLYSTGVLIIHHKNGSRKYYDLADKYLPAQLLDSPDPLPDDFAHKKWRVLRRIGAVGLLWNRPSDAWLNIWDMKSPERIQIFKELLSEGKILAVQVEGISAELYYRAEDHPLLETVLENRDYKPRCEFLAPLDCFLWDRKLIKALFGFEYSWEIYTPAPKRKYGFYVLPILYGDRFAGRIEAVCQSKTNVLLVKNIWYEDGVRQTKKLLSEIDKTLKRFARFNQCGSIQFETPECRKLS</sequence>
<dbReference type="Proteomes" id="UP000094067">
    <property type="component" value="Unassembled WGS sequence"/>
</dbReference>
<evidence type="ECO:0000313" key="1">
    <source>
        <dbReference type="EMBL" id="ODM01928.1"/>
    </source>
</evidence>
<dbReference type="PATRIC" id="fig|1432052.4.peg.6559"/>
<comment type="caution">
    <text evidence="1">The sequence shown here is derived from an EMBL/GenBank/DDBJ whole genome shotgun (WGS) entry which is preliminary data.</text>
</comment>
<gene>
    <name evidence="1" type="ORF">BEI61_05927</name>
</gene>
<organism evidence="1 2">
    <name type="scientific">Eisenbergiella tayi</name>
    <dbReference type="NCBI Taxonomy" id="1432052"/>
    <lineage>
        <taxon>Bacteria</taxon>
        <taxon>Bacillati</taxon>
        <taxon>Bacillota</taxon>
        <taxon>Clostridia</taxon>
        <taxon>Lachnospirales</taxon>
        <taxon>Lachnospiraceae</taxon>
        <taxon>Eisenbergiella</taxon>
    </lineage>
</organism>
<dbReference type="PANTHER" id="PTHR30528:SF0">
    <property type="entry name" value="CYTOPLASMIC PROTEIN"/>
    <property type="match status" value="1"/>
</dbReference>
<name>A0A1E2ZZK9_9FIRM</name>
<reference evidence="1 2" key="1">
    <citation type="submission" date="2016-07" db="EMBL/GenBank/DDBJ databases">
        <title>Characterization of isolates of Eisenbergiella tayi derived from blood cultures, using whole genome sequencing.</title>
        <authorList>
            <person name="Burdz T."/>
            <person name="Wiebe D."/>
            <person name="Huynh C."/>
            <person name="Bernard K."/>
        </authorList>
    </citation>
    <scope>NUCLEOTIDE SEQUENCE [LARGE SCALE GENOMIC DNA]</scope>
    <source>
        <strain evidence="1 2">NML 110608</strain>
    </source>
</reference>
<dbReference type="AlphaFoldDB" id="A0A1E2ZZK9"/>
<protein>
    <recommendedName>
        <fullName evidence="3">Winged helix-turn-helix domain-containing protein</fullName>
    </recommendedName>
</protein>
<dbReference type="PANTHER" id="PTHR30528">
    <property type="entry name" value="CYTOPLASMIC PROTEIN"/>
    <property type="match status" value="1"/>
</dbReference>
<dbReference type="InterPro" id="IPR009351">
    <property type="entry name" value="AlkZ-like"/>
</dbReference>
<accession>A0A1E2ZZK9</accession>
<evidence type="ECO:0008006" key="3">
    <source>
        <dbReference type="Google" id="ProtNLM"/>
    </source>
</evidence>
<proteinExistence type="predicted"/>